<keyword evidence="1" id="KW-0472">Membrane</keyword>
<gene>
    <name evidence="2" type="ORF">NARC_180015</name>
</gene>
<reference evidence="2 3" key="1">
    <citation type="journal article" date="2019" name="Front. Microbiol.">
        <title>Ammonia Oxidation by the Arctic Terrestrial Thaumarchaeote Candidatus Nitrosocosmicus arcticus Is Stimulated by Increasing Temperatures.</title>
        <authorList>
            <person name="Alves R.J.E."/>
            <person name="Kerou M."/>
            <person name="Zappe A."/>
            <person name="Bittner R."/>
            <person name="Abby S.S."/>
            <person name="Schmidt H.A."/>
            <person name="Pfeifer K."/>
            <person name="Schleper C."/>
        </authorList>
    </citation>
    <scope>NUCLEOTIDE SEQUENCE [LARGE SCALE GENOMIC DNA]</scope>
    <source>
        <strain evidence="2 3">Kfb</strain>
    </source>
</reference>
<evidence type="ECO:0000256" key="1">
    <source>
        <dbReference type="SAM" id="Phobius"/>
    </source>
</evidence>
<keyword evidence="1" id="KW-1133">Transmembrane helix</keyword>
<proteinExistence type="predicted"/>
<feature type="transmembrane region" description="Helical" evidence="1">
    <location>
        <begin position="63"/>
        <end position="81"/>
    </location>
</feature>
<dbReference type="Proteomes" id="UP000315289">
    <property type="component" value="Unassembled WGS sequence"/>
</dbReference>
<comment type="caution">
    <text evidence="2">The sequence shown here is derived from an EMBL/GenBank/DDBJ whole genome shotgun (WGS) entry which is preliminary data.</text>
</comment>
<evidence type="ECO:0000313" key="2">
    <source>
        <dbReference type="EMBL" id="TVP39204.1"/>
    </source>
</evidence>
<name>A0A557SRH0_9ARCH</name>
<feature type="transmembrane region" description="Helical" evidence="1">
    <location>
        <begin position="40"/>
        <end position="57"/>
    </location>
</feature>
<sequence length="103" mass="11555">MSHNGIDIDQYILLIIYPSIAFFAIGFITRKIDLRKTITYTLQAVICFCFSIGYYIFIPYGGAQGLSLILGLFGILLIILARKERISPVTTAEEGSEKGMRKE</sequence>
<accession>A0A557SRH0</accession>
<evidence type="ECO:0000313" key="3">
    <source>
        <dbReference type="Proteomes" id="UP000315289"/>
    </source>
</evidence>
<keyword evidence="3" id="KW-1185">Reference proteome</keyword>
<feature type="transmembrane region" description="Helical" evidence="1">
    <location>
        <begin position="12"/>
        <end position="28"/>
    </location>
</feature>
<keyword evidence="1" id="KW-0812">Transmembrane</keyword>
<dbReference type="RefSeq" id="WP_144734252.1">
    <property type="nucleotide sequence ID" value="NZ_ML675592.1"/>
</dbReference>
<dbReference type="OrthoDB" id="11654at2157"/>
<organism evidence="2 3">
    <name type="scientific">Candidatus Nitrosocosmicus arcticus</name>
    <dbReference type="NCBI Taxonomy" id="2035267"/>
    <lineage>
        <taxon>Archaea</taxon>
        <taxon>Nitrososphaerota</taxon>
        <taxon>Nitrososphaeria</taxon>
        <taxon>Nitrososphaerales</taxon>
        <taxon>Nitrososphaeraceae</taxon>
        <taxon>Candidatus Nitrosocosmicus</taxon>
    </lineage>
</organism>
<dbReference type="EMBL" id="VOAH01000018">
    <property type="protein sequence ID" value="TVP39204.1"/>
    <property type="molecule type" value="Genomic_DNA"/>
</dbReference>
<protein>
    <submittedName>
        <fullName evidence="2">Uncharacterized protein</fullName>
    </submittedName>
</protein>
<dbReference type="AlphaFoldDB" id="A0A557SRH0"/>